<dbReference type="InterPro" id="IPR002767">
    <property type="entry name" value="Thiamine_BP"/>
</dbReference>
<dbReference type="SUPFAM" id="SSF89957">
    <property type="entry name" value="MTH1187/YkoF-like"/>
    <property type="match status" value="1"/>
</dbReference>
<comment type="similarity">
    <text evidence="1">Belongs to the UPF0045 family.</text>
</comment>
<name>A0ABS1HJT5_9BACT</name>
<evidence type="ECO:0000256" key="1">
    <source>
        <dbReference type="ARBA" id="ARBA00010272"/>
    </source>
</evidence>
<feature type="domain" description="Thiamine-binding protein" evidence="2">
    <location>
        <begin position="6"/>
        <end position="95"/>
    </location>
</feature>
<sequence>MSVLLNFAMFPTDKGDSVSQYVSQIIKHIKESGVSYKLNPMGTTVETDTMEEALKIVQESYDILEPVSNRVYCSINIDAQKNKGERISSKIASIEAKIGDVNK</sequence>
<dbReference type="Gene3D" id="3.30.70.930">
    <property type="match status" value="1"/>
</dbReference>
<comment type="caution">
    <text evidence="3">The sequence shown here is derived from an EMBL/GenBank/DDBJ whole genome shotgun (WGS) entry which is preliminary data.</text>
</comment>
<accession>A0ABS1HJT5</accession>
<dbReference type="InterPro" id="IPR051614">
    <property type="entry name" value="UPF0045_domain"/>
</dbReference>
<evidence type="ECO:0000313" key="4">
    <source>
        <dbReference type="Proteomes" id="UP000605676"/>
    </source>
</evidence>
<gene>
    <name evidence="3" type="ORF">JIV24_11420</name>
</gene>
<dbReference type="PANTHER" id="PTHR33777">
    <property type="entry name" value="UPF0045 PROTEIN ECM15"/>
    <property type="match status" value="1"/>
</dbReference>
<evidence type="ECO:0000313" key="3">
    <source>
        <dbReference type="EMBL" id="MBK3517943.1"/>
    </source>
</evidence>
<proteinExistence type="inferred from homology"/>
<reference evidence="3 4" key="1">
    <citation type="submission" date="2021-01" db="EMBL/GenBank/DDBJ databases">
        <title>Carboxyliciviraga sp.nov., isolated from coastal sediments.</title>
        <authorList>
            <person name="Lu D."/>
            <person name="Zhang T."/>
        </authorList>
    </citation>
    <scope>NUCLEOTIDE SEQUENCE [LARGE SCALE GENOMIC DNA]</scope>
    <source>
        <strain evidence="3 4">N1Y132</strain>
    </source>
</reference>
<dbReference type="Proteomes" id="UP000605676">
    <property type="component" value="Unassembled WGS sequence"/>
</dbReference>
<dbReference type="PANTHER" id="PTHR33777:SF1">
    <property type="entry name" value="UPF0045 PROTEIN ECM15"/>
    <property type="match status" value="1"/>
</dbReference>
<dbReference type="NCBIfam" id="TIGR00106">
    <property type="entry name" value="MTH1187 family thiamine-binding protein"/>
    <property type="match status" value="1"/>
</dbReference>
<keyword evidence="4" id="KW-1185">Reference proteome</keyword>
<dbReference type="InterPro" id="IPR029756">
    <property type="entry name" value="MTH1187/YkoF-like"/>
</dbReference>
<dbReference type="EMBL" id="JAENRR010000024">
    <property type="protein sequence ID" value="MBK3517943.1"/>
    <property type="molecule type" value="Genomic_DNA"/>
</dbReference>
<protein>
    <submittedName>
        <fullName evidence="3">MTH1187 family thiamine-binding protein</fullName>
    </submittedName>
</protein>
<evidence type="ECO:0000259" key="2">
    <source>
        <dbReference type="Pfam" id="PF01910"/>
    </source>
</evidence>
<organism evidence="3 4">
    <name type="scientific">Carboxylicivirga marina</name>
    <dbReference type="NCBI Taxonomy" id="2800988"/>
    <lineage>
        <taxon>Bacteria</taxon>
        <taxon>Pseudomonadati</taxon>
        <taxon>Bacteroidota</taxon>
        <taxon>Bacteroidia</taxon>
        <taxon>Marinilabiliales</taxon>
        <taxon>Marinilabiliaceae</taxon>
        <taxon>Carboxylicivirga</taxon>
    </lineage>
</organism>
<dbReference type="Pfam" id="PF01910">
    <property type="entry name" value="Thiamine_BP"/>
    <property type="match status" value="1"/>
</dbReference>
<dbReference type="RefSeq" id="WP_200465173.1">
    <property type="nucleotide sequence ID" value="NZ_JAENRR010000024.1"/>
</dbReference>